<dbReference type="Proteomes" id="UP000034927">
    <property type="component" value="Unassembled WGS sequence"/>
</dbReference>
<reference evidence="1 2" key="1">
    <citation type="journal article" date="2015" name="Nature">
        <title>rRNA introns, odd ribosomes, and small enigmatic genomes across a large radiation of phyla.</title>
        <authorList>
            <person name="Brown C.T."/>
            <person name="Hug L.A."/>
            <person name="Thomas B.C."/>
            <person name="Sharon I."/>
            <person name="Castelle C.J."/>
            <person name="Singh A."/>
            <person name="Wilkins M.J."/>
            <person name="Williams K.H."/>
            <person name="Banfield J.F."/>
        </authorList>
    </citation>
    <scope>NUCLEOTIDE SEQUENCE [LARGE SCALE GENOMIC DNA]</scope>
</reference>
<gene>
    <name evidence="1" type="ORF">UR53_C0002G0006</name>
</gene>
<evidence type="ECO:0000313" key="1">
    <source>
        <dbReference type="EMBL" id="KKP59392.1"/>
    </source>
</evidence>
<accession>A0A0G0DW75</accession>
<proteinExistence type="predicted"/>
<protein>
    <submittedName>
        <fullName evidence="1">Uncharacterized protein</fullName>
    </submittedName>
</protein>
<sequence length="41" mass="5099">MEWRVIGFFNFKFNLVINRQRYEYKSIYKKREISHVGARSS</sequence>
<evidence type="ECO:0000313" key="2">
    <source>
        <dbReference type="Proteomes" id="UP000034927"/>
    </source>
</evidence>
<dbReference type="AlphaFoldDB" id="A0A0G0DW75"/>
<name>A0A0G0DW75_9BACT</name>
<dbReference type="EMBL" id="LBPO01000002">
    <property type="protein sequence ID" value="KKP59392.1"/>
    <property type="molecule type" value="Genomic_DNA"/>
</dbReference>
<comment type="caution">
    <text evidence="1">The sequence shown here is derived from an EMBL/GenBank/DDBJ whole genome shotgun (WGS) entry which is preliminary data.</text>
</comment>
<organism evidence="1 2">
    <name type="scientific">Candidatus Magasanikbacteria bacterium GW2011_GWC2_34_16</name>
    <dbReference type="NCBI Taxonomy" id="1619045"/>
    <lineage>
        <taxon>Bacteria</taxon>
        <taxon>Candidatus Magasanikiibacteriota</taxon>
    </lineage>
</organism>